<sequence length="89" mass="10542">MISTQWLTVQPHPKPNQRPAAGLSKVYYLAWRLRPHHAWRSEEFEIRAKAYERYFSLIERGYDAVLEVRSRSAVDQQMSHGDEFYGETT</sequence>
<protein>
    <submittedName>
        <fullName evidence="1">Uncharacterized protein</fullName>
    </submittedName>
</protein>
<dbReference type="KEGG" id="psl:Psta_1327"/>
<gene>
    <name evidence="1" type="ordered locus">Psta_1327</name>
</gene>
<keyword evidence="2" id="KW-1185">Reference proteome</keyword>
<proteinExistence type="predicted"/>
<dbReference type="Proteomes" id="UP000001887">
    <property type="component" value="Chromosome"/>
</dbReference>
<accession>D2QWC9</accession>
<dbReference type="AlphaFoldDB" id="D2QWC9"/>
<dbReference type="EMBL" id="CP001848">
    <property type="protein sequence ID" value="ADB16004.1"/>
    <property type="molecule type" value="Genomic_DNA"/>
</dbReference>
<name>D2QWC9_PIRSD</name>
<evidence type="ECO:0000313" key="1">
    <source>
        <dbReference type="EMBL" id="ADB16004.1"/>
    </source>
</evidence>
<reference evidence="1 2" key="1">
    <citation type="journal article" date="2009" name="Stand. Genomic Sci.">
        <title>Complete genome sequence of Pirellula staleyi type strain (ATCC 27377).</title>
        <authorList>
            <person name="Clum A."/>
            <person name="Tindall B.J."/>
            <person name="Sikorski J."/>
            <person name="Ivanova N."/>
            <person name="Mavrommatis K."/>
            <person name="Lucas S."/>
            <person name="Glavina del Rio T."/>
            <person name="Nolan M."/>
            <person name="Chen F."/>
            <person name="Tice H."/>
            <person name="Pitluck S."/>
            <person name="Cheng J.F."/>
            <person name="Chertkov O."/>
            <person name="Brettin T."/>
            <person name="Han C."/>
            <person name="Detter J.C."/>
            <person name="Kuske C."/>
            <person name="Bruce D."/>
            <person name="Goodwin L."/>
            <person name="Ovchinikova G."/>
            <person name="Pati A."/>
            <person name="Mikhailova N."/>
            <person name="Chen A."/>
            <person name="Palaniappan K."/>
            <person name="Land M."/>
            <person name="Hauser L."/>
            <person name="Chang Y.J."/>
            <person name="Jeffries C.D."/>
            <person name="Chain P."/>
            <person name="Rohde M."/>
            <person name="Goker M."/>
            <person name="Bristow J."/>
            <person name="Eisen J.A."/>
            <person name="Markowitz V."/>
            <person name="Hugenholtz P."/>
            <person name="Kyrpides N.C."/>
            <person name="Klenk H.P."/>
            <person name="Lapidus A."/>
        </authorList>
    </citation>
    <scope>NUCLEOTIDE SEQUENCE [LARGE SCALE GENOMIC DNA]</scope>
    <source>
        <strain evidence="2">ATCC 27377 / DSM 6068 / ICPB 4128</strain>
    </source>
</reference>
<dbReference type="HOGENOM" id="CLU_2452049_0_0_0"/>
<evidence type="ECO:0000313" key="2">
    <source>
        <dbReference type="Proteomes" id="UP000001887"/>
    </source>
</evidence>
<organism evidence="1 2">
    <name type="scientific">Pirellula staleyi (strain ATCC 27377 / DSM 6068 / ICPB 4128)</name>
    <name type="common">Pirella staleyi</name>
    <dbReference type="NCBI Taxonomy" id="530564"/>
    <lineage>
        <taxon>Bacteria</taxon>
        <taxon>Pseudomonadati</taxon>
        <taxon>Planctomycetota</taxon>
        <taxon>Planctomycetia</taxon>
        <taxon>Pirellulales</taxon>
        <taxon>Pirellulaceae</taxon>
        <taxon>Pirellula</taxon>
    </lineage>
</organism>